<comment type="similarity">
    <text evidence="2">Belongs to the methyl-accepting chemotaxis (MCP) protein family.</text>
</comment>
<dbReference type="Pfam" id="PF00015">
    <property type="entry name" value="MCPsignal"/>
    <property type="match status" value="1"/>
</dbReference>
<protein>
    <submittedName>
        <fullName evidence="6">HAMP domain-containing protein</fullName>
    </submittedName>
</protein>
<reference evidence="6 7" key="1">
    <citation type="submission" date="2020-05" db="EMBL/GenBank/DDBJ databases">
        <title>Azospirillum oleiclasticum sp. nov, a nitrogen-fixing and heavy crude oil-emulsifying bacterium isolated from the crude oil of Yumen Oilfield.</title>
        <authorList>
            <person name="Wu D."/>
            <person name="Cai M."/>
            <person name="Zhang X."/>
        </authorList>
    </citation>
    <scope>NUCLEOTIDE SEQUENCE [LARGE SCALE GENOMIC DNA]</scope>
    <source>
        <strain evidence="6 7">ROY-1-1-2</strain>
    </source>
</reference>
<sequence>MLRGFAAGLGDLERSIEQVDTLRDKRMAPLGVRAGEMVKAVREATSAYQATLRTSATEAADLSETVALGLTPAAVLLGIAFAWGIGRNVSRPVVAMTAAMTRLADGDTAVEVPAAGRRDEIGRMAAAVQVFKEGLARTRAMEEEVRRSQEQAEVEKRNALRRMADDFETSVRGVVAKVSSAAGHMRDNSRQLTEMAEDGRSRAAMVMAAAEQTSANVQTVAASAEQMTSSIGEISRRVGEATDVAQRASSRAGETSRSIQVLAEQAKGIGDVVQLINSIASQTNLLALNATIEAARAGEAGKGFAVVAQEVKNLANQTAKATEEISAQIAGMQQATGGAVDAIGEIAAVVDQINEISTTIAAAVEEQDAATREIARNVQQAAVGTMEISRTMSGVREMAEGTGSAAKEALSAADGLFRDSEHLSTEVDRFIRQVRAG</sequence>
<name>A0ABX2TFK1_9PROT</name>
<dbReference type="SMART" id="SM00283">
    <property type="entry name" value="MA"/>
    <property type="match status" value="1"/>
</dbReference>
<evidence type="ECO:0000313" key="6">
    <source>
        <dbReference type="EMBL" id="NYZ23117.1"/>
    </source>
</evidence>
<dbReference type="PROSITE" id="PS50111">
    <property type="entry name" value="CHEMOTAXIS_TRANSDUC_2"/>
    <property type="match status" value="1"/>
</dbReference>
<dbReference type="InterPro" id="IPR004090">
    <property type="entry name" value="Chemotax_Me-accpt_rcpt"/>
</dbReference>
<dbReference type="SMART" id="SM00304">
    <property type="entry name" value="HAMP"/>
    <property type="match status" value="2"/>
</dbReference>
<comment type="caution">
    <text evidence="6">The sequence shown here is derived from an EMBL/GenBank/DDBJ whole genome shotgun (WGS) entry which is preliminary data.</text>
</comment>
<accession>A0ABX2TFK1</accession>
<feature type="domain" description="HAMP" evidence="5">
    <location>
        <begin position="87"/>
        <end position="140"/>
    </location>
</feature>
<dbReference type="Gene3D" id="6.10.340.10">
    <property type="match status" value="1"/>
</dbReference>
<dbReference type="CDD" id="cd06225">
    <property type="entry name" value="HAMP"/>
    <property type="match status" value="1"/>
</dbReference>
<gene>
    <name evidence="6" type="ORF">HND93_25700</name>
</gene>
<evidence type="ECO:0000256" key="2">
    <source>
        <dbReference type="ARBA" id="ARBA00029447"/>
    </source>
</evidence>
<keyword evidence="1 3" id="KW-0807">Transducer</keyword>
<evidence type="ECO:0000259" key="5">
    <source>
        <dbReference type="PROSITE" id="PS50885"/>
    </source>
</evidence>
<dbReference type="EMBL" id="JABFDB010000024">
    <property type="protein sequence ID" value="NYZ23117.1"/>
    <property type="molecule type" value="Genomic_DNA"/>
</dbReference>
<evidence type="ECO:0000313" key="7">
    <source>
        <dbReference type="Proteomes" id="UP000584642"/>
    </source>
</evidence>
<dbReference type="PRINTS" id="PR00260">
    <property type="entry name" value="CHEMTRNSDUCR"/>
</dbReference>
<dbReference type="Proteomes" id="UP000584642">
    <property type="component" value="Unassembled WGS sequence"/>
</dbReference>
<dbReference type="SUPFAM" id="SSF58104">
    <property type="entry name" value="Methyl-accepting chemotaxis protein (MCP) signaling domain"/>
    <property type="match status" value="1"/>
</dbReference>
<evidence type="ECO:0000256" key="1">
    <source>
        <dbReference type="ARBA" id="ARBA00023224"/>
    </source>
</evidence>
<organism evidence="6 7">
    <name type="scientific">Azospirillum oleiclasticum</name>
    <dbReference type="NCBI Taxonomy" id="2735135"/>
    <lineage>
        <taxon>Bacteria</taxon>
        <taxon>Pseudomonadati</taxon>
        <taxon>Pseudomonadota</taxon>
        <taxon>Alphaproteobacteria</taxon>
        <taxon>Rhodospirillales</taxon>
        <taxon>Azospirillaceae</taxon>
        <taxon>Azospirillum</taxon>
    </lineage>
</organism>
<dbReference type="Gene3D" id="1.10.287.950">
    <property type="entry name" value="Methyl-accepting chemotaxis protein"/>
    <property type="match status" value="1"/>
</dbReference>
<evidence type="ECO:0000259" key="4">
    <source>
        <dbReference type="PROSITE" id="PS50111"/>
    </source>
</evidence>
<proteinExistence type="inferred from homology"/>
<dbReference type="PANTHER" id="PTHR32089:SF112">
    <property type="entry name" value="LYSOZYME-LIKE PROTEIN-RELATED"/>
    <property type="match status" value="1"/>
</dbReference>
<dbReference type="Pfam" id="PF00672">
    <property type="entry name" value="HAMP"/>
    <property type="match status" value="1"/>
</dbReference>
<feature type="domain" description="Methyl-accepting transducer" evidence="4">
    <location>
        <begin position="174"/>
        <end position="410"/>
    </location>
</feature>
<keyword evidence="7" id="KW-1185">Reference proteome</keyword>
<evidence type="ECO:0000256" key="3">
    <source>
        <dbReference type="PROSITE-ProRule" id="PRU00284"/>
    </source>
</evidence>
<dbReference type="InterPro" id="IPR004089">
    <property type="entry name" value="MCPsignal_dom"/>
</dbReference>
<dbReference type="PANTHER" id="PTHR32089">
    <property type="entry name" value="METHYL-ACCEPTING CHEMOTAXIS PROTEIN MCPB"/>
    <property type="match status" value="1"/>
</dbReference>
<dbReference type="PROSITE" id="PS50885">
    <property type="entry name" value="HAMP"/>
    <property type="match status" value="1"/>
</dbReference>
<dbReference type="InterPro" id="IPR003660">
    <property type="entry name" value="HAMP_dom"/>
</dbReference>